<organism evidence="8 9">
    <name type="scientific">Paramecium primaurelia</name>
    <dbReference type="NCBI Taxonomy" id="5886"/>
    <lineage>
        <taxon>Eukaryota</taxon>
        <taxon>Sar</taxon>
        <taxon>Alveolata</taxon>
        <taxon>Ciliophora</taxon>
        <taxon>Intramacronucleata</taxon>
        <taxon>Oligohymenophorea</taxon>
        <taxon>Peniculida</taxon>
        <taxon>Parameciidae</taxon>
        <taxon>Paramecium</taxon>
    </lineage>
</organism>
<feature type="transmembrane region" description="Helical" evidence="6">
    <location>
        <begin position="20"/>
        <end position="41"/>
    </location>
</feature>
<dbReference type="EMBL" id="CAJJDM010000156">
    <property type="protein sequence ID" value="CAD8112298.1"/>
    <property type="molecule type" value="Genomic_DNA"/>
</dbReference>
<feature type="transmembrane region" description="Helical" evidence="6">
    <location>
        <begin position="88"/>
        <end position="111"/>
    </location>
</feature>
<accession>A0A8S1Q9T9</accession>
<feature type="domain" description="Major facilitator superfamily (MFS) profile" evidence="7">
    <location>
        <begin position="23"/>
        <end position="447"/>
    </location>
</feature>
<feature type="transmembrane region" description="Helical" evidence="6">
    <location>
        <begin position="280"/>
        <end position="301"/>
    </location>
</feature>
<keyword evidence="4 6" id="KW-1133">Transmembrane helix</keyword>
<feature type="transmembrane region" description="Helical" evidence="6">
    <location>
        <begin position="61"/>
        <end position="81"/>
    </location>
</feature>
<comment type="subcellular location">
    <subcellularLocation>
        <location evidence="1">Membrane</location>
        <topology evidence="1">Multi-pass membrane protein</topology>
    </subcellularLocation>
</comment>
<dbReference type="GO" id="GO:0016020">
    <property type="term" value="C:membrane"/>
    <property type="evidence" value="ECO:0007669"/>
    <property type="project" value="UniProtKB-SubCell"/>
</dbReference>
<dbReference type="InterPro" id="IPR020846">
    <property type="entry name" value="MFS_dom"/>
</dbReference>
<dbReference type="Proteomes" id="UP000688137">
    <property type="component" value="Unassembled WGS sequence"/>
</dbReference>
<feature type="transmembrane region" description="Helical" evidence="6">
    <location>
        <begin position="335"/>
        <end position="354"/>
    </location>
</feature>
<dbReference type="AlphaFoldDB" id="A0A8S1Q9T9"/>
<evidence type="ECO:0000313" key="9">
    <source>
        <dbReference type="Proteomes" id="UP000688137"/>
    </source>
</evidence>
<dbReference type="GO" id="GO:0022857">
    <property type="term" value="F:transmembrane transporter activity"/>
    <property type="evidence" value="ECO:0007669"/>
    <property type="project" value="InterPro"/>
</dbReference>
<keyword evidence="9" id="KW-1185">Reference proteome</keyword>
<reference evidence="8" key="1">
    <citation type="submission" date="2021-01" db="EMBL/GenBank/DDBJ databases">
        <authorList>
            <consortium name="Genoscope - CEA"/>
            <person name="William W."/>
        </authorList>
    </citation>
    <scope>NUCLEOTIDE SEQUENCE</scope>
</reference>
<evidence type="ECO:0000256" key="3">
    <source>
        <dbReference type="ARBA" id="ARBA00022692"/>
    </source>
</evidence>
<evidence type="ECO:0000259" key="7">
    <source>
        <dbReference type="PROSITE" id="PS50850"/>
    </source>
</evidence>
<gene>
    <name evidence="8" type="ORF">PPRIM_AZ9-3.1.T1510005</name>
</gene>
<keyword evidence="3 6" id="KW-0812">Transmembrane</keyword>
<feature type="transmembrane region" description="Helical" evidence="6">
    <location>
        <begin position="423"/>
        <end position="444"/>
    </location>
</feature>
<keyword evidence="2" id="KW-0813">Transport</keyword>
<name>A0A8S1Q9T9_PARPR</name>
<evidence type="ECO:0000256" key="5">
    <source>
        <dbReference type="ARBA" id="ARBA00023136"/>
    </source>
</evidence>
<evidence type="ECO:0000256" key="4">
    <source>
        <dbReference type="ARBA" id="ARBA00022989"/>
    </source>
</evidence>
<feature type="transmembrane region" description="Helical" evidence="6">
    <location>
        <begin position="360"/>
        <end position="383"/>
    </location>
</feature>
<dbReference type="InterPro" id="IPR011701">
    <property type="entry name" value="MFS"/>
</dbReference>
<evidence type="ECO:0000313" key="8">
    <source>
        <dbReference type="EMBL" id="CAD8112298.1"/>
    </source>
</evidence>
<evidence type="ECO:0000256" key="6">
    <source>
        <dbReference type="SAM" id="Phobius"/>
    </source>
</evidence>
<feature type="transmembrane region" description="Helical" evidence="6">
    <location>
        <begin position="117"/>
        <end position="136"/>
    </location>
</feature>
<evidence type="ECO:0000256" key="1">
    <source>
        <dbReference type="ARBA" id="ARBA00004141"/>
    </source>
</evidence>
<dbReference type="PANTHER" id="PTHR23511:SF5">
    <property type="entry name" value="MAJOR FACILITATOR-TYPE TRANSPORTER HXNZ-RELATED"/>
    <property type="match status" value="1"/>
</dbReference>
<dbReference type="PANTHER" id="PTHR23511">
    <property type="entry name" value="SYNAPTIC VESICLE GLYCOPROTEIN 2"/>
    <property type="match status" value="1"/>
</dbReference>
<dbReference type="Pfam" id="PF07690">
    <property type="entry name" value="MFS_1"/>
    <property type="match status" value="1"/>
</dbReference>
<dbReference type="FunFam" id="1.20.1250.20:FF:000457">
    <property type="entry name" value="Uncharacterized protein"/>
    <property type="match status" value="1"/>
</dbReference>
<protein>
    <recommendedName>
        <fullName evidence="7">Major facilitator superfamily (MFS) profile domain-containing protein</fullName>
    </recommendedName>
</protein>
<feature type="transmembrane region" description="Helical" evidence="6">
    <location>
        <begin position="180"/>
        <end position="200"/>
    </location>
</feature>
<proteinExistence type="predicted"/>
<evidence type="ECO:0000256" key="2">
    <source>
        <dbReference type="ARBA" id="ARBA00022448"/>
    </source>
</evidence>
<feature type="transmembrane region" description="Helical" evidence="6">
    <location>
        <begin position="395"/>
        <end position="417"/>
    </location>
</feature>
<comment type="caution">
    <text evidence="8">The sequence shown here is derived from an EMBL/GenBank/DDBJ whole genome shotgun (WGS) entry which is preliminary data.</text>
</comment>
<keyword evidence="5 6" id="KW-0472">Membrane</keyword>
<sequence>MSEQILEQVLEQRLGFGKHYWRQFFIISFIDFLDGAEFLYLALLTPALKQEWNLSILELSIFGSSFTFGLTIGSIICGFLADKMGRKSILIIATVFQAAVVFLTVFCQNIIQMSLLRLIYGTVIGMNLAISSILMIEVTPKLHRGKIIVALQVLILLGRCWIMILGYIFMESISIGNWRAISLCNCIPCLLCLIGTIFWIQESPRFLILNEEIQKGIDNLNYIGQFNNSEYQMLTDDEIQSIKEWAQMQKLHHQQQQQQQNNSIKQLFNQENLTITWRNYLINFLFMFAMMAIFNILPFILDDENKSLLHLYIVDIGEIPALFVMLYSIDKFGRLPTLLFSTTVLILILFSIWYWKLYVIIIGLTIFKFCCKINCGTLSVLFAESYHTLYRSLGLGTTNAMGGLAGSLAPFLIFPIYFYNYYLPFLICSVISLITLVLLMFYPIDLTKKALDQLKQK</sequence>
<feature type="transmembrane region" description="Helical" evidence="6">
    <location>
        <begin position="148"/>
        <end position="168"/>
    </location>
</feature>
<dbReference type="PROSITE" id="PS50850">
    <property type="entry name" value="MFS"/>
    <property type="match status" value="1"/>
</dbReference>